<dbReference type="RefSeq" id="WP_006678962.1">
    <property type="nucleotide sequence ID" value="NZ_AHKH01000088.1"/>
</dbReference>
<sequence length="71" mass="7997">MIIPLGQFEITSGKVVVSDPCYERNENSIIMGVLNNVRNGTWGAHVHKTEVRDWGEACAKLIAYHIKIIFI</sequence>
<accession>H3SLN7</accession>
<dbReference type="Proteomes" id="UP000003900">
    <property type="component" value="Unassembled WGS sequence"/>
</dbReference>
<proteinExistence type="predicted"/>
<dbReference type="EMBL" id="AHKH01000088">
    <property type="protein sequence ID" value="EHQ59990.1"/>
    <property type="molecule type" value="Genomic_DNA"/>
</dbReference>
<name>H3SLN7_9BACL</name>
<reference evidence="1 2" key="1">
    <citation type="journal article" date="2012" name="J. Bacteriol.">
        <title>Genome Sequence of the Pattern-Forming Social Bacterium Paenibacillus dendritiformis C454 Chiral Morphotype.</title>
        <authorList>
            <person name="Sirota-Madi A."/>
            <person name="Olender T."/>
            <person name="Helman Y."/>
            <person name="Brainis I."/>
            <person name="Finkelshtein A."/>
            <person name="Roth D."/>
            <person name="Hagai E."/>
            <person name="Leshkowitz D."/>
            <person name="Brodsky L."/>
            <person name="Galatenko V."/>
            <person name="Nikolaev V."/>
            <person name="Gutnick D.L."/>
            <person name="Lancet D."/>
            <person name="Ben-Jacob E."/>
        </authorList>
    </citation>
    <scope>NUCLEOTIDE SEQUENCE [LARGE SCALE GENOMIC DNA]</scope>
    <source>
        <strain evidence="1 2">C454</strain>
    </source>
</reference>
<evidence type="ECO:0000313" key="2">
    <source>
        <dbReference type="Proteomes" id="UP000003900"/>
    </source>
</evidence>
<evidence type="ECO:0000313" key="1">
    <source>
        <dbReference type="EMBL" id="EHQ59990.1"/>
    </source>
</evidence>
<dbReference type="AlphaFoldDB" id="H3SLN7"/>
<protein>
    <submittedName>
        <fullName evidence="1">Uncharacterized protein</fullName>
    </submittedName>
</protein>
<dbReference type="PATRIC" id="fig|1131935.3.peg.4657"/>
<keyword evidence="2" id="KW-1185">Reference proteome</keyword>
<comment type="caution">
    <text evidence="1">The sequence shown here is derived from an EMBL/GenBank/DDBJ whole genome shotgun (WGS) entry which is preliminary data.</text>
</comment>
<organism evidence="1 2">
    <name type="scientific">Paenibacillus dendritiformis C454</name>
    <dbReference type="NCBI Taxonomy" id="1131935"/>
    <lineage>
        <taxon>Bacteria</taxon>
        <taxon>Bacillati</taxon>
        <taxon>Bacillota</taxon>
        <taxon>Bacilli</taxon>
        <taxon>Bacillales</taxon>
        <taxon>Paenibacillaceae</taxon>
        <taxon>Paenibacillus</taxon>
    </lineage>
</organism>
<gene>
    <name evidence="1" type="ORF">PDENDC454_22369</name>
</gene>